<keyword evidence="2" id="KW-1185">Reference proteome</keyword>
<comment type="caution">
    <text evidence="1">The sequence shown here is derived from an EMBL/GenBank/DDBJ whole genome shotgun (WGS) entry which is preliminary data.</text>
</comment>
<evidence type="ECO:0000313" key="1">
    <source>
        <dbReference type="EMBL" id="TNV72791.1"/>
    </source>
</evidence>
<proteinExistence type="predicted"/>
<sequence length="107" mass="12487">MVESASDNAMALRCRGCHKVFDLIKRLPLIQSCCLDTSCQECWYRAFNDQGEFICPYQCGQKNVENPQEFRYNMQIKRSLELQPNPSYIMCDTHPLESVSLYDTHLK</sequence>
<name>A0A8J8NDM8_HALGN</name>
<reference evidence="1" key="1">
    <citation type="submission" date="2019-06" db="EMBL/GenBank/DDBJ databases">
        <authorList>
            <person name="Zheng W."/>
        </authorList>
    </citation>
    <scope>NUCLEOTIDE SEQUENCE</scope>
    <source>
        <strain evidence="1">QDHG01</strain>
    </source>
</reference>
<accession>A0A8J8NDM8</accession>
<dbReference type="AlphaFoldDB" id="A0A8J8NDM8"/>
<organism evidence="1 2">
    <name type="scientific">Halteria grandinella</name>
    <dbReference type="NCBI Taxonomy" id="5974"/>
    <lineage>
        <taxon>Eukaryota</taxon>
        <taxon>Sar</taxon>
        <taxon>Alveolata</taxon>
        <taxon>Ciliophora</taxon>
        <taxon>Intramacronucleata</taxon>
        <taxon>Spirotrichea</taxon>
        <taxon>Stichotrichia</taxon>
        <taxon>Sporadotrichida</taxon>
        <taxon>Halteriidae</taxon>
        <taxon>Halteria</taxon>
    </lineage>
</organism>
<evidence type="ECO:0000313" key="2">
    <source>
        <dbReference type="Proteomes" id="UP000785679"/>
    </source>
</evidence>
<dbReference type="EMBL" id="RRYP01020951">
    <property type="protein sequence ID" value="TNV72791.1"/>
    <property type="molecule type" value="Genomic_DNA"/>
</dbReference>
<dbReference type="Proteomes" id="UP000785679">
    <property type="component" value="Unassembled WGS sequence"/>
</dbReference>
<protein>
    <submittedName>
        <fullName evidence="1">Uncharacterized protein</fullName>
    </submittedName>
</protein>
<gene>
    <name evidence="1" type="ORF">FGO68_gene11908</name>
</gene>
<dbReference type="Gene3D" id="3.30.40.10">
    <property type="entry name" value="Zinc/RING finger domain, C3HC4 (zinc finger)"/>
    <property type="match status" value="1"/>
</dbReference>
<dbReference type="InterPro" id="IPR013083">
    <property type="entry name" value="Znf_RING/FYVE/PHD"/>
</dbReference>